<reference evidence="1 2" key="1">
    <citation type="submission" date="2016-03" db="EMBL/GenBank/DDBJ databases">
        <title>Trachymyrmex septentrionalis WGS genome.</title>
        <authorList>
            <person name="Nygaard S."/>
            <person name="Hu H."/>
            <person name="Boomsma J."/>
            <person name="Zhang G."/>
        </authorList>
    </citation>
    <scope>NUCLEOTIDE SEQUENCE [LARGE SCALE GENOMIC DNA]</scope>
    <source>
        <strain evidence="1">Tsep2-gDNA-1</strain>
        <tissue evidence="1">Whole body</tissue>
    </source>
</reference>
<proteinExistence type="predicted"/>
<accession>A0A195FP74</accession>
<dbReference type="AlphaFoldDB" id="A0A195FP74"/>
<dbReference type="EMBL" id="KQ981430">
    <property type="protein sequence ID" value="KYN41744.1"/>
    <property type="molecule type" value="Genomic_DNA"/>
</dbReference>
<dbReference type="Proteomes" id="UP000078541">
    <property type="component" value="Unassembled WGS sequence"/>
</dbReference>
<evidence type="ECO:0000313" key="2">
    <source>
        <dbReference type="Proteomes" id="UP000078541"/>
    </source>
</evidence>
<feature type="non-terminal residue" evidence="1">
    <location>
        <position position="1"/>
    </location>
</feature>
<organism evidence="1 2">
    <name type="scientific">Trachymyrmex septentrionalis</name>
    <dbReference type="NCBI Taxonomy" id="34720"/>
    <lineage>
        <taxon>Eukaryota</taxon>
        <taxon>Metazoa</taxon>
        <taxon>Ecdysozoa</taxon>
        <taxon>Arthropoda</taxon>
        <taxon>Hexapoda</taxon>
        <taxon>Insecta</taxon>
        <taxon>Pterygota</taxon>
        <taxon>Neoptera</taxon>
        <taxon>Endopterygota</taxon>
        <taxon>Hymenoptera</taxon>
        <taxon>Apocrita</taxon>
        <taxon>Aculeata</taxon>
        <taxon>Formicoidea</taxon>
        <taxon>Formicidae</taxon>
        <taxon>Myrmicinae</taxon>
        <taxon>Trachymyrmex</taxon>
    </lineage>
</organism>
<sequence>LNFLDITIKKDGNSLEFDWYKQSYSGRYLNYFSNHPALKKAKTVKSALKALLDRLNNILKKKRPYLVKKKVLFHEDTARDKRANKSIATRNYNILKERVSFVVYVDLECIGKDGWKSWESAFIMIRTVPIAWFTEEFINLGAVHRSKLHEMYTISETKIALSPHDDKRYVVLSFTDTIEALPM</sequence>
<protein>
    <submittedName>
        <fullName evidence="1">Uncharacterized protein</fullName>
    </submittedName>
</protein>
<evidence type="ECO:0000313" key="1">
    <source>
        <dbReference type="EMBL" id="KYN41744.1"/>
    </source>
</evidence>
<keyword evidence="2" id="KW-1185">Reference proteome</keyword>
<gene>
    <name evidence="1" type="ORF">ALC56_03887</name>
</gene>
<name>A0A195FP74_9HYME</name>